<evidence type="ECO:0000313" key="2">
    <source>
        <dbReference type="EMBL" id="TDC77569.1"/>
    </source>
</evidence>
<dbReference type="Proteomes" id="UP000295345">
    <property type="component" value="Unassembled WGS sequence"/>
</dbReference>
<comment type="caution">
    <text evidence="2">The sequence shown here is derived from an EMBL/GenBank/DDBJ whole genome shotgun (WGS) entry which is preliminary data.</text>
</comment>
<dbReference type="AlphaFoldDB" id="A0A4R4TTZ0"/>
<reference evidence="2 3" key="1">
    <citation type="submission" date="2019-03" db="EMBL/GenBank/DDBJ databases">
        <title>Draft genome sequences of novel Actinobacteria.</title>
        <authorList>
            <person name="Sahin N."/>
            <person name="Ay H."/>
            <person name="Saygin H."/>
        </authorList>
    </citation>
    <scope>NUCLEOTIDE SEQUENCE [LARGE SCALE GENOMIC DNA]</scope>
    <source>
        <strain evidence="2 3">DSM 41900</strain>
    </source>
</reference>
<keyword evidence="3" id="KW-1185">Reference proteome</keyword>
<feature type="region of interest" description="Disordered" evidence="1">
    <location>
        <begin position="89"/>
        <end position="108"/>
    </location>
</feature>
<feature type="compositionally biased region" description="Basic and acidic residues" evidence="1">
    <location>
        <begin position="89"/>
        <end position="102"/>
    </location>
</feature>
<accession>A0A4R4TTZ0</accession>
<gene>
    <name evidence="2" type="ORF">E1283_07005</name>
</gene>
<name>A0A4R4TTZ0_9ACTN</name>
<evidence type="ECO:0000313" key="3">
    <source>
        <dbReference type="Proteomes" id="UP000295345"/>
    </source>
</evidence>
<feature type="region of interest" description="Disordered" evidence="1">
    <location>
        <begin position="138"/>
        <end position="163"/>
    </location>
</feature>
<protein>
    <submittedName>
        <fullName evidence="2">Uncharacterized protein</fullName>
    </submittedName>
</protein>
<proteinExistence type="predicted"/>
<sequence>MVMAYEACRLAESARAAVPVGAHELNPDGTARALGAALADAARVLAAARRFVAAAAVFERLGGAGWHLVGDALGLPTRTAREHFAPAEAGFRAELRSTEPRSAEPPGRADWWRSHLVREPHEAALDLDDWVLRHADGETDLGPAPVSGALFAGPHRPGGRRAT</sequence>
<dbReference type="OrthoDB" id="3515437at2"/>
<organism evidence="2 3">
    <name type="scientific">Streptomyces hainanensis</name>
    <dbReference type="NCBI Taxonomy" id="402648"/>
    <lineage>
        <taxon>Bacteria</taxon>
        <taxon>Bacillati</taxon>
        <taxon>Actinomycetota</taxon>
        <taxon>Actinomycetes</taxon>
        <taxon>Kitasatosporales</taxon>
        <taxon>Streptomycetaceae</taxon>
        <taxon>Streptomyces</taxon>
    </lineage>
</organism>
<evidence type="ECO:0000256" key="1">
    <source>
        <dbReference type="SAM" id="MobiDB-lite"/>
    </source>
</evidence>
<dbReference type="EMBL" id="SMKI01000051">
    <property type="protein sequence ID" value="TDC77569.1"/>
    <property type="molecule type" value="Genomic_DNA"/>
</dbReference>